<sequence>MTNPPTTTRRVRIAAIVAGGAVVLAGGTYVAAYAAAGDTVPRSASVAGVAIGGQSREQAARTLEAALGPRATAPVTLTAGDFRIPVSPADAGLTVDYAASVTATGAGRSWAPAHIWKVLIGGGRTAPVISVDRTAMDRTNAQVADDGRLDPRNASLSYDDKAQVQIEASVPGRTIDPAPVERALRSAFPTQDTAALDTRPVEAEVTTAKAEQVRKDWADPAVSGPVTVNAGDAGSFKVTPAMIAASTGFDVTDGTLVPRIDAKRLETAAKPAIKQLKGIQEGQDATWQLGSGKPTIVPSKDGRGIPRDALVTAIEPALTKQGDERKVSVAITAVPASFTTADAQKADVAGVIGQFTTYFPHADYRNTNLGLVASRINGYVLLPGETFSLNDVVGRRDAASGFADGWVIQGTREVKEVGGGVSQSATTIFNAAFAAGLEDVEHHPHTLWFDRYPPGREATVYYGSLDLRFRNDTDHAVVIEANRVASTPGSQGSLTVKLWGASPYDRVVTPDPVKSNFVTPGSRTLTGADCVPQPSFQGFTASYYRAFIRNGVEVKRQNYTWKYSAGDEIRCA</sequence>
<organism evidence="2">
    <name type="scientific">bioreactor metagenome</name>
    <dbReference type="NCBI Taxonomy" id="1076179"/>
    <lineage>
        <taxon>unclassified sequences</taxon>
        <taxon>metagenomes</taxon>
        <taxon>ecological metagenomes</taxon>
    </lineage>
</organism>
<dbReference type="InterPro" id="IPR052913">
    <property type="entry name" value="Glycopeptide_resist_protein"/>
</dbReference>
<comment type="caution">
    <text evidence="2">The sequence shown here is derived from an EMBL/GenBank/DDBJ whole genome shotgun (WGS) entry which is preliminary data.</text>
</comment>
<dbReference type="InterPro" id="IPR006311">
    <property type="entry name" value="TAT_signal"/>
</dbReference>
<dbReference type="InterPro" id="IPR007391">
    <property type="entry name" value="Vancomycin_resist_VanW"/>
</dbReference>
<accession>A0A644YNQ7</accession>
<evidence type="ECO:0000313" key="2">
    <source>
        <dbReference type="EMBL" id="MPM27714.1"/>
    </source>
</evidence>
<dbReference type="AlphaFoldDB" id="A0A644YNQ7"/>
<dbReference type="Pfam" id="PF04294">
    <property type="entry name" value="VanW"/>
    <property type="match status" value="1"/>
</dbReference>
<dbReference type="Pfam" id="PF12229">
    <property type="entry name" value="PG_binding_4"/>
    <property type="match status" value="1"/>
</dbReference>
<name>A0A644YNQ7_9ZZZZ</name>
<proteinExistence type="predicted"/>
<dbReference type="PROSITE" id="PS51318">
    <property type="entry name" value="TAT"/>
    <property type="match status" value="1"/>
</dbReference>
<dbReference type="EMBL" id="VSSQ01005066">
    <property type="protein sequence ID" value="MPM27714.1"/>
    <property type="molecule type" value="Genomic_DNA"/>
</dbReference>
<dbReference type="PANTHER" id="PTHR35788">
    <property type="entry name" value="EXPORTED PROTEIN-RELATED"/>
    <property type="match status" value="1"/>
</dbReference>
<dbReference type="InterPro" id="IPR022029">
    <property type="entry name" value="YoaR-like_PG-bd"/>
</dbReference>
<gene>
    <name evidence="2" type="ORF">SDC9_74227</name>
</gene>
<reference evidence="2" key="1">
    <citation type="submission" date="2019-08" db="EMBL/GenBank/DDBJ databases">
        <authorList>
            <person name="Kucharzyk K."/>
            <person name="Murdoch R.W."/>
            <person name="Higgins S."/>
            <person name="Loffler F."/>
        </authorList>
    </citation>
    <scope>NUCLEOTIDE SEQUENCE</scope>
</reference>
<evidence type="ECO:0000259" key="1">
    <source>
        <dbReference type="Pfam" id="PF12229"/>
    </source>
</evidence>
<dbReference type="PANTHER" id="PTHR35788:SF1">
    <property type="entry name" value="EXPORTED PROTEIN"/>
    <property type="match status" value="1"/>
</dbReference>
<protein>
    <recommendedName>
        <fullName evidence="1">YoaR-like putative peptidoglycan binding domain-containing protein</fullName>
    </recommendedName>
</protein>
<feature type="domain" description="YoaR-like putative peptidoglycan binding" evidence="1">
    <location>
        <begin position="87"/>
        <end position="190"/>
    </location>
</feature>